<dbReference type="OrthoDB" id="3612157at2"/>
<feature type="signal peptide" evidence="1">
    <location>
        <begin position="1"/>
        <end position="23"/>
    </location>
</feature>
<dbReference type="Gene3D" id="2.60.120.200">
    <property type="match status" value="1"/>
</dbReference>
<protein>
    <recommendedName>
        <fullName evidence="4">Polysaccharide lyase</fullName>
    </recommendedName>
</protein>
<gene>
    <name evidence="2" type="ORF">SAMN05444920_101898</name>
</gene>
<evidence type="ECO:0000313" key="3">
    <source>
        <dbReference type="Proteomes" id="UP000236732"/>
    </source>
</evidence>
<keyword evidence="1" id="KW-0732">Signal</keyword>
<evidence type="ECO:0008006" key="4">
    <source>
        <dbReference type="Google" id="ProtNLM"/>
    </source>
</evidence>
<evidence type="ECO:0000256" key="1">
    <source>
        <dbReference type="SAM" id="SignalP"/>
    </source>
</evidence>
<keyword evidence="3" id="KW-1185">Reference proteome</keyword>
<proteinExistence type="predicted"/>
<dbReference type="RefSeq" id="WP_103954386.1">
    <property type="nucleotide sequence ID" value="NZ_FNVT01000001.1"/>
</dbReference>
<evidence type="ECO:0000313" key="2">
    <source>
        <dbReference type="EMBL" id="SEF87344.1"/>
    </source>
</evidence>
<accession>A0A1H5VJD1</accession>
<dbReference type="EMBL" id="FNVT01000001">
    <property type="protein sequence ID" value="SEF87344.1"/>
    <property type="molecule type" value="Genomic_DNA"/>
</dbReference>
<organism evidence="2 3">
    <name type="scientific">Nonomuraea solani</name>
    <dbReference type="NCBI Taxonomy" id="1144553"/>
    <lineage>
        <taxon>Bacteria</taxon>
        <taxon>Bacillati</taxon>
        <taxon>Actinomycetota</taxon>
        <taxon>Actinomycetes</taxon>
        <taxon>Streptosporangiales</taxon>
        <taxon>Streptosporangiaceae</taxon>
        <taxon>Nonomuraea</taxon>
    </lineage>
</organism>
<feature type="chain" id="PRO_5009287371" description="Polysaccharide lyase" evidence="1">
    <location>
        <begin position="24"/>
        <end position="255"/>
    </location>
</feature>
<dbReference type="AlphaFoldDB" id="A0A1H5VJD1"/>
<dbReference type="Proteomes" id="UP000236732">
    <property type="component" value="Unassembled WGS sequence"/>
</dbReference>
<sequence length="255" mass="28432">MIKQLSGVLAALTLTATALPASAAAWTLRWNPGIQGVSATFEGIEDDRADSHSGTTHIYVSGDAYRFDMHTQDRDGSDRQRNEVKGMRTSGSSYLKILKNQTWRIGYQLYIPTSLDATTSFSHIAQMKTPGSGAPLYTMSLPVSGGTPKINVRYWDESEQTHEVGNTNLNPIQGKWLDTTFEFKAADNGYLRWTLKDGSTTLVDRRMDGTDLWRGDDEYLRPKWGIYRSVNSSGLQNTYLLIRNLQAHQLTGSAE</sequence>
<reference evidence="2 3" key="1">
    <citation type="submission" date="2016-10" db="EMBL/GenBank/DDBJ databases">
        <authorList>
            <person name="de Groot N.N."/>
        </authorList>
    </citation>
    <scope>NUCLEOTIDE SEQUENCE [LARGE SCALE GENOMIC DNA]</scope>
    <source>
        <strain evidence="2 3">CGMCC 4.7037</strain>
    </source>
</reference>
<name>A0A1H5VJD1_9ACTN</name>